<keyword evidence="1" id="KW-0812">Transmembrane</keyword>
<reference evidence="2 3" key="1">
    <citation type="submission" date="2018-05" db="EMBL/GenBank/DDBJ databases">
        <title>Complete genome sequence of Arcticibacterium luteifluviistationis SM1504T, a cytophagaceae bacterium isolated from Arctic surface seawater.</title>
        <authorList>
            <person name="Li Y."/>
            <person name="Qin Q.-L."/>
        </authorList>
    </citation>
    <scope>NUCLEOTIDE SEQUENCE [LARGE SCALE GENOMIC DNA]</scope>
    <source>
        <strain evidence="2 3">SM1504</strain>
    </source>
</reference>
<protein>
    <submittedName>
        <fullName evidence="2">Uncharacterized protein</fullName>
    </submittedName>
</protein>
<keyword evidence="1" id="KW-1133">Transmembrane helix</keyword>
<gene>
    <name evidence="2" type="ORF">DJ013_12400</name>
</gene>
<organism evidence="2 3">
    <name type="scientific">Arcticibacterium luteifluviistationis</name>
    <dbReference type="NCBI Taxonomy" id="1784714"/>
    <lineage>
        <taxon>Bacteria</taxon>
        <taxon>Pseudomonadati</taxon>
        <taxon>Bacteroidota</taxon>
        <taxon>Cytophagia</taxon>
        <taxon>Cytophagales</taxon>
        <taxon>Leadbetterellaceae</taxon>
        <taxon>Arcticibacterium</taxon>
    </lineage>
</organism>
<evidence type="ECO:0000313" key="2">
    <source>
        <dbReference type="EMBL" id="AWV98929.1"/>
    </source>
</evidence>
<evidence type="ECO:0000313" key="3">
    <source>
        <dbReference type="Proteomes" id="UP000249873"/>
    </source>
</evidence>
<dbReference type="EMBL" id="CP029480">
    <property type="protein sequence ID" value="AWV98929.1"/>
    <property type="molecule type" value="Genomic_DNA"/>
</dbReference>
<proteinExistence type="predicted"/>
<feature type="transmembrane region" description="Helical" evidence="1">
    <location>
        <begin position="21"/>
        <end position="46"/>
    </location>
</feature>
<accession>A0A2Z4GCA4</accession>
<dbReference type="AlphaFoldDB" id="A0A2Z4GCA4"/>
<evidence type="ECO:0000256" key="1">
    <source>
        <dbReference type="SAM" id="Phobius"/>
    </source>
</evidence>
<keyword evidence="1" id="KW-0472">Membrane</keyword>
<dbReference type="KEGG" id="als:DJ013_12400"/>
<dbReference type="Proteomes" id="UP000249873">
    <property type="component" value="Chromosome"/>
</dbReference>
<name>A0A2Z4GCA4_9BACT</name>
<keyword evidence="3" id="KW-1185">Reference proteome</keyword>
<sequence>MKISRGMNILSYQLSVISYQLSVISYQLIAILSFLPEFILISSLLLHNFQDCTSHDLTTYQPQ</sequence>